<dbReference type="SUPFAM" id="SSF51322">
    <property type="entry name" value="Cyanovirin-N"/>
    <property type="match status" value="2"/>
</dbReference>
<feature type="chain" id="PRO_5012706006" description="Cyanovirin-N domain-containing protein" evidence="1">
    <location>
        <begin position="21"/>
        <end position="338"/>
    </location>
</feature>
<proteinExistence type="predicted"/>
<organism evidence="3 4">
    <name type="scientific">Colletotrichum chlorophyti</name>
    <dbReference type="NCBI Taxonomy" id="708187"/>
    <lineage>
        <taxon>Eukaryota</taxon>
        <taxon>Fungi</taxon>
        <taxon>Dikarya</taxon>
        <taxon>Ascomycota</taxon>
        <taxon>Pezizomycotina</taxon>
        <taxon>Sordariomycetes</taxon>
        <taxon>Hypocreomycetidae</taxon>
        <taxon>Glomerellales</taxon>
        <taxon>Glomerellaceae</taxon>
        <taxon>Colletotrichum</taxon>
    </lineage>
</organism>
<name>A0A1Q8S7I3_9PEZI</name>
<evidence type="ECO:0000313" key="4">
    <source>
        <dbReference type="Proteomes" id="UP000186583"/>
    </source>
</evidence>
<evidence type="ECO:0000313" key="3">
    <source>
        <dbReference type="EMBL" id="OLN97408.1"/>
    </source>
</evidence>
<feature type="signal peptide" evidence="1">
    <location>
        <begin position="1"/>
        <end position="20"/>
    </location>
</feature>
<evidence type="ECO:0000256" key="1">
    <source>
        <dbReference type="SAM" id="SignalP"/>
    </source>
</evidence>
<dbReference type="Proteomes" id="UP000186583">
    <property type="component" value="Unassembled WGS sequence"/>
</dbReference>
<protein>
    <recommendedName>
        <fullName evidence="2">Cyanovirin-N domain-containing protein</fullName>
    </recommendedName>
</protein>
<dbReference type="Pfam" id="PF08881">
    <property type="entry name" value="CVNH"/>
    <property type="match status" value="2"/>
</dbReference>
<dbReference type="EMBL" id="MPGH01000008">
    <property type="protein sequence ID" value="OLN97408.1"/>
    <property type="molecule type" value="Genomic_DNA"/>
</dbReference>
<accession>A0A1Q8S7I3</accession>
<keyword evidence="4" id="KW-1185">Reference proteome</keyword>
<reference evidence="3 4" key="1">
    <citation type="submission" date="2016-11" db="EMBL/GenBank/DDBJ databases">
        <title>Draft Genome Assembly of Colletotrichum chlorophyti a pathogen of herbaceous plants.</title>
        <authorList>
            <person name="Gan P."/>
            <person name="Narusaka M."/>
            <person name="Tsushima A."/>
            <person name="Narusaka Y."/>
            <person name="Takano Y."/>
            <person name="Shirasu K."/>
        </authorList>
    </citation>
    <scope>NUCLEOTIDE SEQUENCE [LARGE SCALE GENOMIC DNA]</scope>
    <source>
        <strain evidence="3 4">NTL11</strain>
    </source>
</reference>
<dbReference type="InterPro" id="IPR036673">
    <property type="entry name" value="Cyanovirin-N_sf"/>
</dbReference>
<feature type="domain" description="Cyanovirin-N" evidence="2">
    <location>
        <begin position="228"/>
        <end position="295"/>
    </location>
</feature>
<feature type="domain" description="Cyanovirin-N" evidence="2">
    <location>
        <begin position="58"/>
        <end position="158"/>
    </location>
</feature>
<dbReference type="OrthoDB" id="2947935at2759"/>
<dbReference type="InterPro" id="IPR011058">
    <property type="entry name" value="Cyanovirin-N"/>
</dbReference>
<sequence>MNFLSCVLAFLSLLAAFASAQQKCPTESDCMQKSCTNFRLKWYSLSLYDFKEYETSEWRFRDRTRLYADCKDNAGVLTTTWVDLHHCIRNVHGEIFWQNKLSSLSKLPLCPASCKCHLKERKSDSDAVIMRCDCYARKGKMVTSDFDLSYGIWTYDGAIGCYQNPTNKFPRPRKRDVIAGSTFNANKPEVAVPGSIISKREETGRANEATLEKREEGAQECPTESDCFYKSCTNIKLNKDYKPPIDMFKSVISAECKDSEGRVINTWLDLKRCIANEAGKLAEGSVSLSCKCKIGNAKAVRKTIDLSSNIWVKNGGIGCYKHEGQKSLAYPVHDGLKA</sequence>
<dbReference type="AlphaFoldDB" id="A0A1Q8S7I3"/>
<gene>
    <name evidence="3" type="ORF">CCHL11_01013</name>
</gene>
<keyword evidence="1" id="KW-0732">Signal</keyword>
<comment type="caution">
    <text evidence="3">The sequence shown here is derived from an EMBL/GenBank/DDBJ whole genome shotgun (WGS) entry which is preliminary data.</text>
</comment>
<evidence type="ECO:0000259" key="2">
    <source>
        <dbReference type="Pfam" id="PF08881"/>
    </source>
</evidence>
<dbReference type="Gene3D" id="2.30.60.10">
    <property type="entry name" value="Cyanovirin-N"/>
    <property type="match status" value="2"/>
</dbReference>